<feature type="transmembrane region" description="Helical" evidence="8">
    <location>
        <begin position="37"/>
        <end position="60"/>
    </location>
</feature>
<keyword evidence="4 8" id="KW-0812">Transmembrane</keyword>
<evidence type="ECO:0000256" key="3">
    <source>
        <dbReference type="ARBA" id="ARBA00022475"/>
    </source>
</evidence>
<proteinExistence type="inferred from homology"/>
<evidence type="ECO:0000256" key="6">
    <source>
        <dbReference type="ARBA" id="ARBA00023136"/>
    </source>
</evidence>
<keyword evidence="3" id="KW-1003">Cell membrane</keyword>
<dbReference type="InterPro" id="IPR032808">
    <property type="entry name" value="DoxX"/>
</dbReference>
<dbReference type="Proteomes" id="UP000217838">
    <property type="component" value="Unassembled WGS sequence"/>
</dbReference>
<dbReference type="InterPro" id="IPR051907">
    <property type="entry name" value="DoxX-like_oxidoreductase"/>
</dbReference>
<evidence type="ECO:0000256" key="2">
    <source>
        <dbReference type="ARBA" id="ARBA00006679"/>
    </source>
</evidence>
<comment type="similarity">
    <text evidence="2">Belongs to the DoxX family.</text>
</comment>
<evidence type="ECO:0000256" key="4">
    <source>
        <dbReference type="ARBA" id="ARBA00022692"/>
    </source>
</evidence>
<evidence type="ECO:0000313" key="9">
    <source>
        <dbReference type="EMBL" id="PCI92263.1"/>
    </source>
</evidence>
<sequence>MTIVFLIGRILFSLIFIIKGIEHFLPRMINYAVEMCVPLPYISVPIMGVIALIGGLSVLLGYKAKIGAWFLVAFLLLVTFFVHRFWEPGKFTEVMLHELCFLKNISLLGAALMVAYAGSGPLGIDKPRCPHKHDHDSDHDQNPSSDQK</sequence>
<protein>
    <submittedName>
        <fullName evidence="9">DoxX family protein</fullName>
    </submittedName>
</protein>
<name>A0A2A4YBV9_UNCAE</name>
<evidence type="ECO:0000256" key="7">
    <source>
        <dbReference type="SAM" id="MobiDB-lite"/>
    </source>
</evidence>
<feature type="transmembrane region" description="Helical" evidence="8">
    <location>
        <begin position="6"/>
        <end position="25"/>
    </location>
</feature>
<dbReference type="GO" id="GO:0005886">
    <property type="term" value="C:plasma membrane"/>
    <property type="evidence" value="ECO:0007669"/>
    <property type="project" value="UniProtKB-SubCell"/>
</dbReference>
<evidence type="ECO:0000256" key="5">
    <source>
        <dbReference type="ARBA" id="ARBA00022989"/>
    </source>
</evidence>
<feature type="transmembrane region" description="Helical" evidence="8">
    <location>
        <begin position="98"/>
        <end position="118"/>
    </location>
</feature>
<gene>
    <name evidence="9" type="ORF">COB11_07830</name>
</gene>
<reference evidence="10" key="1">
    <citation type="submission" date="2017-08" db="EMBL/GenBank/DDBJ databases">
        <title>A dynamic microbial community with high functional redundancy inhabits the cold, oxic subseafloor aquifer.</title>
        <authorList>
            <person name="Tully B.J."/>
            <person name="Wheat C.G."/>
            <person name="Glazer B.T."/>
            <person name="Huber J.A."/>
        </authorList>
    </citation>
    <scope>NUCLEOTIDE SEQUENCE [LARGE SCALE GENOMIC DNA]</scope>
</reference>
<evidence type="ECO:0000256" key="1">
    <source>
        <dbReference type="ARBA" id="ARBA00004651"/>
    </source>
</evidence>
<keyword evidence="5 8" id="KW-1133">Transmembrane helix</keyword>
<dbReference type="AlphaFoldDB" id="A0A2A4YBV9"/>
<dbReference type="Pfam" id="PF07681">
    <property type="entry name" value="DoxX"/>
    <property type="match status" value="1"/>
</dbReference>
<dbReference type="PANTHER" id="PTHR33452">
    <property type="entry name" value="OXIDOREDUCTASE CATD-RELATED"/>
    <property type="match status" value="1"/>
</dbReference>
<comment type="subcellular location">
    <subcellularLocation>
        <location evidence="1">Cell membrane</location>
        <topology evidence="1">Multi-pass membrane protein</topology>
    </subcellularLocation>
</comment>
<dbReference type="EMBL" id="NVUU01000115">
    <property type="protein sequence ID" value="PCI92263.1"/>
    <property type="molecule type" value="Genomic_DNA"/>
</dbReference>
<accession>A0A2A4YBV9</accession>
<comment type="caution">
    <text evidence="9">The sequence shown here is derived from an EMBL/GenBank/DDBJ whole genome shotgun (WGS) entry which is preliminary data.</text>
</comment>
<dbReference type="PANTHER" id="PTHR33452:SF1">
    <property type="entry name" value="INNER MEMBRANE PROTEIN YPHA-RELATED"/>
    <property type="match status" value="1"/>
</dbReference>
<feature type="transmembrane region" description="Helical" evidence="8">
    <location>
        <begin position="66"/>
        <end position="86"/>
    </location>
</feature>
<evidence type="ECO:0000313" key="10">
    <source>
        <dbReference type="Proteomes" id="UP000217838"/>
    </source>
</evidence>
<keyword evidence="6 8" id="KW-0472">Membrane</keyword>
<evidence type="ECO:0000256" key="8">
    <source>
        <dbReference type="SAM" id="Phobius"/>
    </source>
</evidence>
<feature type="region of interest" description="Disordered" evidence="7">
    <location>
        <begin position="128"/>
        <end position="148"/>
    </location>
</feature>
<organism evidence="9 10">
    <name type="scientific">Aerophobetes bacterium</name>
    <dbReference type="NCBI Taxonomy" id="2030807"/>
    <lineage>
        <taxon>Bacteria</taxon>
        <taxon>Candidatus Aerophobota</taxon>
    </lineage>
</organism>